<sequence>MCFSHDCWIHMTLLVLFTCWELPTLSQDAEDVCCVREPQPCKCGRLIINADYADCDSTIEMDDLGTLKHSFSLQADVPFRTMYHTVVGFLTLEKTPNEKRSTHICAVYLEVNIPRYRLLTSEQTQFSQQYNMLRNQEVIFEMDRPGYRQLLQDGLHKPTALNYFLFPQFRLRDISKKKNQTGQDLFRTYEELIEFVENANPIAATRFLIVRTPPGHDSSTGIDKDAEHNVVGMYIALEDPLKG</sequence>
<evidence type="ECO:0000313" key="2">
    <source>
        <dbReference type="EMBL" id="KAF8572143.1"/>
    </source>
</evidence>
<dbReference type="EMBL" id="JTDF01000157">
    <property type="protein sequence ID" value="KAF8572143.1"/>
    <property type="molecule type" value="Genomic_DNA"/>
</dbReference>
<evidence type="ECO:0000313" key="3">
    <source>
        <dbReference type="Proteomes" id="UP000699462"/>
    </source>
</evidence>
<dbReference type="AlphaFoldDB" id="A0A8T0DWN3"/>
<organism evidence="2 3">
    <name type="scientific">Paragonimus westermani</name>
    <dbReference type="NCBI Taxonomy" id="34504"/>
    <lineage>
        <taxon>Eukaryota</taxon>
        <taxon>Metazoa</taxon>
        <taxon>Spiralia</taxon>
        <taxon>Lophotrochozoa</taxon>
        <taxon>Platyhelminthes</taxon>
        <taxon>Trematoda</taxon>
        <taxon>Digenea</taxon>
        <taxon>Plagiorchiida</taxon>
        <taxon>Troglotremata</taxon>
        <taxon>Troglotrematidae</taxon>
        <taxon>Paragonimus</taxon>
    </lineage>
</organism>
<keyword evidence="1" id="KW-0732">Signal</keyword>
<evidence type="ECO:0000256" key="1">
    <source>
        <dbReference type="SAM" id="SignalP"/>
    </source>
</evidence>
<feature type="chain" id="PRO_5035750105" evidence="1">
    <location>
        <begin position="27"/>
        <end position="243"/>
    </location>
</feature>
<feature type="signal peptide" evidence="1">
    <location>
        <begin position="1"/>
        <end position="26"/>
    </location>
</feature>
<name>A0A8T0DWN3_9TREM</name>
<accession>A0A8T0DWN3</accession>
<dbReference type="Proteomes" id="UP000699462">
    <property type="component" value="Unassembled WGS sequence"/>
</dbReference>
<proteinExistence type="predicted"/>
<gene>
    <name evidence="2" type="ORF">P879_00598</name>
</gene>
<keyword evidence="3" id="KW-1185">Reference proteome</keyword>
<reference evidence="2 3" key="1">
    <citation type="submission" date="2019-07" db="EMBL/GenBank/DDBJ databases">
        <title>Annotation for the trematode Paragonimus westermani.</title>
        <authorList>
            <person name="Choi Y.-J."/>
        </authorList>
    </citation>
    <scope>NUCLEOTIDE SEQUENCE [LARGE SCALE GENOMIC DNA]</scope>
    <source>
        <strain evidence="2">180907_Pwestermani</strain>
    </source>
</reference>
<comment type="caution">
    <text evidence="2">The sequence shown here is derived from an EMBL/GenBank/DDBJ whole genome shotgun (WGS) entry which is preliminary data.</text>
</comment>
<dbReference type="OrthoDB" id="10280290at2759"/>
<protein>
    <submittedName>
        <fullName evidence="2">Uncharacterized protein</fullName>
    </submittedName>
</protein>